<keyword evidence="1" id="KW-0597">Phosphoprotein</keyword>
<dbReference type="SUPFAM" id="SSF52172">
    <property type="entry name" value="CheY-like"/>
    <property type="match status" value="1"/>
</dbReference>
<reference evidence="3" key="1">
    <citation type="submission" date="2021-02" db="EMBL/GenBank/DDBJ databases">
        <authorList>
            <person name="Dougan E. K."/>
            <person name="Rhodes N."/>
            <person name="Thang M."/>
            <person name="Chan C."/>
        </authorList>
    </citation>
    <scope>NUCLEOTIDE SEQUENCE</scope>
</reference>
<dbReference type="PROSITE" id="PS50110">
    <property type="entry name" value="RESPONSE_REGULATORY"/>
    <property type="match status" value="1"/>
</dbReference>
<dbReference type="Proteomes" id="UP000626109">
    <property type="component" value="Unassembled WGS sequence"/>
</dbReference>
<comment type="caution">
    <text evidence="3">The sequence shown here is derived from an EMBL/GenBank/DDBJ whole genome shotgun (WGS) entry which is preliminary data.</text>
</comment>
<feature type="non-terminal residue" evidence="3">
    <location>
        <position position="1"/>
    </location>
</feature>
<dbReference type="EMBL" id="CAJNNW010026066">
    <property type="protein sequence ID" value="CAE8682359.1"/>
    <property type="molecule type" value="Genomic_DNA"/>
</dbReference>
<evidence type="ECO:0000313" key="4">
    <source>
        <dbReference type="Proteomes" id="UP000626109"/>
    </source>
</evidence>
<sequence>MVNFQQIEVILAEDEEMFREMALPNIIEAGIAEDKIHIAEDGQEAIAHLDRLQAQAAPGTVIVMLLDVRMPVMDGNKCAQTVQESVASGSRAACPFMICCSANIREVAETSSGDFHMTMPKSFSPSSVAYCMTMAFN</sequence>
<dbReference type="GO" id="GO:0000160">
    <property type="term" value="P:phosphorelay signal transduction system"/>
    <property type="evidence" value="ECO:0007669"/>
    <property type="project" value="InterPro"/>
</dbReference>
<dbReference type="InterPro" id="IPR011006">
    <property type="entry name" value="CheY-like_superfamily"/>
</dbReference>
<feature type="domain" description="Response regulatory" evidence="2">
    <location>
        <begin position="8"/>
        <end position="136"/>
    </location>
</feature>
<dbReference type="Gene3D" id="3.40.50.2300">
    <property type="match status" value="1"/>
</dbReference>
<name>A0A813JT98_POLGL</name>
<feature type="modified residue" description="4-aspartylphosphate" evidence="1">
    <location>
        <position position="67"/>
    </location>
</feature>
<gene>
    <name evidence="3" type="ORF">PGLA2088_LOCUS22899</name>
</gene>
<evidence type="ECO:0000259" key="2">
    <source>
        <dbReference type="PROSITE" id="PS50110"/>
    </source>
</evidence>
<dbReference type="AlphaFoldDB" id="A0A813JT98"/>
<evidence type="ECO:0000313" key="3">
    <source>
        <dbReference type="EMBL" id="CAE8682359.1"/>
    </source>
</evidence>
<protein>
    <recommendedName>
        <fullName evidence="2">Response regulatory domain-containing protein</fullName>
    </recommendedName>
</protein>
<accession>A0A813JT98</accession>
<dbReference type="InterPro" id="IPR001789">
    <property type="entry name" value="Sig_transdc_resp-reg_receiver"/>
</dbReference>
<proteinExistence type="predicted"/>
<organism evidence="3 4">
    <name type="scientific">Polarella glacialis</name>
    <name type="common">Dinoflagellate</name>
    <dbReference type="NCBI Taxonomy" id="89957"/>
    <lineage>
        <taxon>Eukaryota</taxon>
        <taxon>Sar</taxon>
        <taxon>Alveolata</taxon>
        <taxon>Dinophyceae</taxon>
        <taxon>Suessiales</taxon>
        <taxon>Suessiaceae</taxon>
        <taxon>Polarella</taxon>
    </lineage>
</organism>
<evidence type="ECO:0000256" key="1">
    <source>
        <dbReference type="PROSITE-ProRule" id="PRU00169"/>
    </source>
</evidence>